<keyword evidence="2" id="KW-1185">Reference proteome</keyword>
<evidence type="ECO:0008006" key="3">
    <source>
        <dbReference type="Google" id="ProtNLM"/>
    </source>
</evidence>
<dbReference type="EMBL" id="JBHTAA010000002">
    <property type="protein sequence ID" value="MFC7203324.1"/>
    <property type="molecule type" value="Genomic_DNA"/>
</dbReference>
<dbReference type="AlphaFoldDB" id="A0ABD5ZDZ8"/>
<proteinExistence type="predicted"/>
<dbReference type="Gene3D" id="3.40.50.300">
    <property type="entry name" value="P-loop containing nucleotide triphosphate hydrolases"/>
    <property type="match status" value="1"/>
</dbReference>
<dbReference type="Proteomes" id="UP001596481">
    <property type="component" value="Unassembled WGS sequence"/>
</dbReference>
<evidence type="ECO:0000313" key="1">
    <source>
        <dbReference type="EMBL" id="MFC7203324.1"/>
    </source>
</evidence>
<dbReference type="RefSeq" id="WP_390222663.1">
    <property type="nucleotide sequence ID" value="NZ_JBHTAA010000002.1"/>
</dbReference>
<reference evidence="1 2" key="1">
    <citation type="journal article" date="2019" name="Int. J. Syst. Evol. Microbiol.">
        <title>The Global Catalogue of Microorganisms (GCM) 10K type strain sequencing project: providing services to taxonomists for standard genome sequencing and annotation.</title>
        <authorList>
            <consortium name="The Broad Institute Genomics Platform"/>
            <consortium name="The Broad Institute Genome Sequencing Center for Infectious Disease"/>
            <person name="Wu L."/>
            <person name="Ma J."/>
        </authorList>
    </citation>
    <scope>NUCLEOTIDE SEQUENCE [LARGE SCALE GENOMIC DNA]</scope>
    <source>
        <strain evidence="1 2">DSM 29988</strain>
    </source>
</reference>
<accession>A0ABD5ZDZ8</accession>
<comment type="caution">
    <text evidence="1">The sequence shown here is derived from an EMBL/GenBank/DDBJ whole genome shotgun (WGS) entry which is preliminary data.</text>
</comment>
<protein>
    <recommendedName>
        <fullName evidence="3">DNA recombination and repair protein Rad51-like C-terminal domain-containing protein</fullName>
    </recommendedName>
</protein>
<organism evidence="1 2">
    <name type="scientific">Haloferax namakaokahaiae</name>
    <dbReference type="NCBI Taxonomy" id="1748331"/>
    <lineage>
        <taxon>Archaea</taxon>
        <taxon>Methanobacteriati</taxon>
        <taxon>Methanobacteriota</taxon>
        <taxon>Stenosarchaea group</taxon>
        <taxon>Halobacteria</taxon>
        <taxon>Halobacteriales</taxon>
        <taxon>Haloferacaceae</taxon>
        <taxon>Haloferax</taxon>
    </lineage>
</organism>
<name>A0ABD5ZDZ8_9EURY</name>
<gene>
    <name evidence="1" type="ORF">ACFQJC_07335</name>
</gene>
<sequence length="225" mass="24828">MMGNRNRPELPSLGSGITLLEQSTRTMGALHSLVLDQVLLGAGRALWIDTHGNGCTEPLVELVPSMRVLDRIRIARSFTPWQHCSLLRDLGEAITPEIGLVVVPEFDRPYRDDDLARGEAERLFEHGVELVARVAEAFDISVLCSRSQRDSLSAPLESVADETLACESTQFGPRFTGDEFETLVYPLGDGWIQTTLAFWKRVLLERHPSLAEAPVSPEVSVGGSY</sequence>
<dbReference type="InterPro" id="IPR027417">
    <property type="entry name" value="P-loop_NTPase"/>
</dbReference>
<evidence type="ECO:0000313" key="2">
    <source>
        <dbReference type="Proteomes" id="UP001596481"/>
    </source>
</evidence>